<evidence type="ECO:0000313" key="1">
    <source>
        <dbReference type="EMBL" id="KJV59052.1"/>
    </source>
</evidence>
<organism evidence="1 2">
    <name type="scientific">Rickettsia felis str. Pedreira</name>
    <dbReference type="NCBI Taxonomy" id="1359196"/>
    <lineage>
        <taxon>Bacteria</taxon>
        <taxon>Pseudomonadati</taxon>
        <taxon>Pseudomonadota</taxon>
        <taxon>Alphaproteobacteria</taxon>
        <taxon>Rickettsiales</taxon>
        <taxon>Rickettsiaceae</taxon>
        <taxon>Rickettsieae</taxon>
        <taxon>Rickettsia</taxon>
        <taxon>spotted fever group</taxon>
    </lineage>
</organism>
<gene>
    <name evidence="1" type="ORF">RFEPED_1449</name>
</gene>
<proteinExistence type="predicted"/>
<sequence>MNLRASLRNVQIVREQRLVSKSSLVSSFLNDAVKYPTR</sequence>
<name>A0A0F3MUE7_RICFI</name>
<dbReference type="EMBL" id="LANQ01000001">
    <property type="protein sequence ID" value="KJV59052.1"/>
    <property type="molecule type" value="Genomic_DNA"/>
</dbReference>
<dbReference type="NCBIfam" id="TIGR03775">
    <property type="entry name" value="RPE3"/>
    <property type="match status" value="1"/>
</dbReference>
<reference evidence="1 2" key="1">
    <citation type="submission" date="2015-01" db="EMBL/GenBank/DDBJ databases">
        <title>Genome Sequencing of Rickettsiales.</title>
        <authorList>
            <person name="Daugherty S.C."/>
            <person name="Su Q."/>
            <person name="Abolude K."/>
            <person name="Beier-Sexton M."/>
            <person name="Carlyon J.A."/>
            <person name="Carter R."/>
            <person name="Day N.P."/>
            <person name="Dumler S.J."/>
            <person name="Dyachenko V."/>
            <person name="Godinez A."/>
            <person name="Kurtti T.J."/>
            <person name="Lichay M."/>
            <person name="Mullins K.E."/>
            <person name="Ott S."/>
            <person name="Pappas-Brown V."/>
            <person name="Paris D.H."/>
            <person name="Patel P."/>
            <person name="Richards A.L."/>
            <person name="Sadzewicz L."/>
            <person name="Sears K."/>
            <person name="Seidman D."/>
            <person name="Sengamalay N."/>
            <person name="Stenos J."/>
            <person name="Tallon L.J."/>
            <person name="Vincent G."/>
            <person name="Fraser C.M."/>
            <person name="Munderloh U."/>
            <person name="Dunning-Hotopp J.C."/>
        </authorList>
    </citation>
    <scope>NUCLEOTIDE SEQUENCE [LARGE SCALE GENOMIC DNA]</scope>
    <source>
        <strain evidence="1 2">Pedreira</strain>
    </source>
</reference>
<dbReference type="AlphaFoldDB" id="A0A0F3MUE7"/>
<dbReference type="Proteomes" id="UP000033475">
    <property type="component" value="Unassembled WGS sequence"/>
</dbReference>
<protein>
    <submittedName>
        <fullName evidence="1">RPE3 domain protein</fullName>
    </submittedName>
</protein>
<dbReference type="InterPro" id="IPR022437">
    <property type="entry name" value="RPE3"/>
</dbReference>
<evidence type="ECO:0000313" key="2">
    <source>
        <dbReference type="Proteomes" id="UP000033475"/>
    </source>
</evidence>
<comment type="caution">
    <text evidence="1">The sequence shown here is derived from an EMBL/GenBank/DDBJ whole genome shotgun (WGS) entry which is preliminary data.</text>
</comment>
<accession>A0A0F3MUE7</accession>